<dbReference type="PROSITE" id="PS00211">
    <property type="entry name" value="ABC_TRANSPORTER_1"/>
    <property type="match status" value="1"/>
</dbReference>
<keyword evidence="2" id="KW-0813">Transport</keyword>
<dbReference type="InterPro" id="IPR017871">
    <property type="entry name" value="ABC_transporter-like_CS"/>
</dbReference>
<accession>A0ABU0QAM9</accession>
<organism evidence="12 13">
    <name type="scientific">Streptomyces achromogenes</name>
    <dbReference type="NCBI Taxonomy" id="67255"/>
    <lineage>
        <taxon>Bacteria</taxon>
        <taxon>Bacillati</taxon>
        <taxon>Actinomycetota</taxon>
        <taxon>Actinomycetes</taxon>
        <taxon>Kitasatosporales</taxon>
        <taxon>Streptomycetaceae</taxon>
        <taxon>Streptomyces</taxon>
    </lineage>
</organism>
<gene>
    <name evidence="12" type="ORF">QFZ56_006686</name>
</gene>
<evidence type="ECO:0000256" key="6">
    <source>
        <dbReference type="ARBA" id="ARBA00022967"/>
    </source>
</evidence>
<evidence type="ECO:0000256" key="3">
    <source>
        <dbReference type="ARBA" id="ARBA00022475"/>
    </source>
</evidence>
<proteinExistence type="inferred from homology"/>
<comment type="caution">
    <text evidence="12">The sequence shown here is derived from an EMBL/GenBank/DDBJ whole genome shotgun (WGS) entry which is preliminary data.</text>
</comment>
<evidence type="ECO:0000256" key="8">
    <source>
        <dbReference type="ARBA" id="ARBA00023251"/>
    </source>
</evidence>
<evidence type="ECO:0000256" key="9">
    <source>
        <dbReference type="ARBA" id="ARBA00049985"/>
    </source>
</evidence>
<dbReference type="PANTHER" id="PTHR42711:SF19">
    <property type="entry name" value="DOXORUBICIN RESISTANCE ATP-BINDING PROTEIN DRRA"/>
    <property type="match status" value="1"/>
</dbReference>
<keyword evidence="8" id="KW-0046">Antibiotic resistance</keyword>
<name>A0ABU0QAM9_STRAH</name>
<keyword evidence="3" id="KW-1003">Cell membrane</keyword>
<reference evidence="12 13" key="1">
    <citation type="submission" date="2023-07" db="EMBL/GenBank/DDBJ databases">
        <title>Comparative genomics of wheat-associated soil bacteria to identify genetic determinants of phenazine resistance.</title>
        <authorList>
            <person name="Mouncey N."/>
        </authorList>
    </citation>
    <scope>NUCLEOTIDE SEQUENCE [LARGE SCALE GENOMIC DNA]</scope>
    <source>
        <strain evidence="12 13">W4I19-2</strain>
    </source>
</reference>
<evidence type="ECO:0000259" key="11">
    <source>
        <dbReference type="PROSITE" id="PS50893"/>
    </source>
</evidence>
<evidence type="ECO:0000313" key="12">
    <source>
        <dbReference type="EMBL" id="MDQ0687723.1"/>
    </source>
</evidence>
<dbReference type="InterPro" id="IPR003593">
    <property type="entry name" value="AAA+_ATPase"/>
</dbReference>
<dbReference type="InterPro" id="IPR003439">
    <property type="entry name" value="ABC_transporter-like_ATP-bd"/>
</dbReference>
<evidence type="ECO:0000256" key="10">
    <source>
        <dbReference type="SAM" id="MobiDB-lite"/>
    </source>
</evidence>
<evidence type="ECO:0000256" key="1">
    <source>
        <dbReference type="ARBA" id="ARBA00004413"/>
    </source>
</evidence>
<dbReference type="InterPro" id="IPR025302">
    <property type="entry name" value="DrrA1/2-like_C"/>
</dbReference>
<dbReference type="InterPro" id="IPR027417">
    <property type="entry name" value="P-loop_NTPase"/>
</dbReference>
<comment type="similarity">
    <text evidence="9">Belongs to the ABC transporter superfamily. Drug exporter-1 (DrugE1) (TC 3.A.1.105) family.</text>
</comment>
<dbReference type="PROSITE" id="PS50893">
    <property type="entry name" value="ABC_TRANSPORTER_2"/>
    <property type="match status" value="1"/>
</dbReference>
<keyword evidence="13" id="KW-1185">Reference proteome</keyword>
<keyword evidence="4" id="KW-0547">Nucleotide-binding</keyword>
<feature type="domain" description="ABC transporter" evidence="11">
    <location>
        <begin position="7"/>
        <end position="237"/>
    </location>
</feature>
<keyword evidence="7" id="KW-0472">Membrane</keyword>
<dbReference type="Pfam" id="PF13732">
    <property type="entry name" value="DrrA1-3_C"/>
    <property type="match status" value="1"/>
</dbReference>
<dbReference type="EMBL" id="JAUSYA010000001">
    <property type="protein sequence ID" value="MDQ0687723.1"/>
    <property type="molecule type" value="Genomic_DNA"/>
</dbReference>
<feature type="region of interest" description="Disordered" evidence="10">
    <location>
        <begin position="307"/>
        <end position="336"/>
    </location>
</feature>
<evidence type="ECO:0000256" key="4">
    <source>
        <dbReference type="ARBA" id="ARBA00022741"/>
    </source>
</evidence>
<evidence type="ECO:0000256" key="2">
    <source>
        <dbReference type="ARBA" id="ARBA00022448"/>
    </source>
</evidence>
<evidence type="ECO:0000313" key="13">
    <source>
        <dbReference type="Proteomes" id="UP001243364"/>
    </source>
</evidence>
<dbReference type="NCBIfam" id="TIGR01188">
    <property type="entry name" value="drrA"/>
    <property type="match status" value="1"/>
</dbReference>
<dbReference type="PANTHER" id="PTHR42711">
    <property type="entry name" value="ABC TRANSPORTER ATP-BINDING PROTEIN"/>
    <property type="match status" value="1"/>
</dbReference>
<evidence type="ECO:0000256" key="7">
    <source>
        <dbReference type="ARBA" id="ARBA00023136"/>
    </source>
</evidence>
<comment type="subcellular location">
    <subcellularLocation>
        <location evidence="1">Cell membrane</location>
        <topology evidence="1">Peripheral membrane protein</topology>
        <orientation evidence="1">Cytoplasmic side</orientation>
    </subcellularLocation>
</comment>
<keyword evidence="5 12" id="KW-0067">ATP-binding</keyword>
<protein>
    <submittedName>
        <fullName evidence="12">ABC-2 type transport system ATP-binding protein</fullName>
    </submittedName>
</protein>
<dbReference type="SUPFAM" id="SSF52540">
    <property type="entry name" value="P-loop containing nucleoside triphosphate hydrolases"/>
    <property type="match status" value="1"/>
</dbReference>
<dbReference type="InterPro" id="IPR050763">
    <property type="entry name" value="ABC_transporter_ATP-binding"/>
</dbReference>
<dbReference type="GO" id="GO:0005524">
    <property type="term" value="F:ATP binding"/>
    <property type="evidence" value="ECO:0007669"/>
    <property type="project" value="UniProtKB-KW"/>
</dbReference>
<evidence type="ECO:0000256" key="5">
    <source>
        <dbReference type="ARBA" id="ARBA00022840"/>
    </source>
</evidence>
<dbReference type="Gene3D" id="3.40.50.300">
    <property type="entry name" value="P-loop containing nucleotide triphosphate hydrolases"/>
    <property type="match status" value="1"/>
</dbReference>
<dbReference type="SMART" id="SM00382">
    <property type="entry name" value="AAA"/>
    <property type="match status" value="1"/>
</dbReference>
<dbReference type="Pfam" id="PF00005">
    <property type="entry name" value="ABC_tran"/>
    <property type="match status" value="1"/>
</dbReference>
<dbReference type="RefSeq" id="WP_307047812.1">
    <property type="nucleotide sequence ID" value="NZ_JAUSYA010000001.1"/>
</dbReference>
<dbReference type="InterPro" id="IPR005894">
    <property type="entry name" value="DrrA"/>
</dbReference>
<keyword evidence="6" id="KW-1278">Translocase</keyword>
<dbReference type="Proteomes" id="UP001243364">
    <property type="component" value="Unassembled WGS sequence"/>
</dbReference>
<sequence length="336" mass="35862">MSTELAVETVGMVKSFGTTKAVDGLDLSVPAGAVYGVLGPNGAGKTTTLRILATLLAPDAGSARVFGHDVVREANRVRERVSLTGQFASVDNDLTGMENLLLLARLHGYRATAARERARDLLEAFDLVEAADRPARGYSGGMRRRLDVAAGLIVRPQLMFLDEPTTGLDPRSRNEVWAIIRATVERGTTVLLTTQYLEEADQLAQRVAVIDHGKLVAEGTPGELKSSVGRGSLRVELTDPDDLPEASRILVGALGVPAETTGPAQLTARGTDPRSVAHALGELTRTIEVDDFAMDRPSLDEVFLALTGRPPTSEVPAARKPGRKSGRKPATNEESR</sequence>